<dbReference type="GO" id="GO:0010757">
    <property type="term" value="P:negative regulation of plasminogen activation"/>
    <property type="evidence" value="ECO:0007669"/>
    <property type="project" value="TreeGrafter"/>
</dbReference>
<dbReference type="InterPro" id="IPR000215">
    <property type="entry name" value="Serpin_fam"/>
</dbReference>
<dbReference type="Proteomes" id="UP000504611">
    <property type="component" value="Unplaced"/>
</dbReference>
<dbReference type="AlphaFoldDB" id="A0A6I9NR46"/>
<evidence type="ECO:0000313" key="3">
    <source>
        <dbReference type="Proteomes" id="UP000504611"/>
    </source>
</evidence>
<evidence type="ECO:0000256" key="1">
    <source>
        <dbReference type="RuleBase" id="RU000411"/>
    </source>
</evidence>
<dbReference type="InterPro" id="IPR036186">
    <property type="entry name" value="Serpin_sf"/>
</dbReference>
<dbReference type="PANTHER" id="PTHR11461">
    <property type="entry name" value="SERINE PROTEASE INHIBITOR, SERPIN"/>
    <property type="match status" value="1"/>
</dbReference>
<dbReference type="Gene3D" id="2.30.39.10">
    <property type="entry name" value="Alpha-1-antitrypsin, domain 1"/>
    <property type="match status" value="1"/>
</dbReference>
<dbReference type="KEGG" id="ncc:104952176"/>
<feature type="non-terminal residue" evidence="4">
    <location>
        <position position="1"/>
    </location>
</feature>
<feature type="domain" description="Serpin" evidence="2">
    <location>
        <begin position="8"/>
        <end position="223"/>
    </location>
</feature>
<dbReference type="RefSeq" id="XP_010777245.1">
    <property type="nucleotide sequence ID" value="XM_010778943.1"/>
</dbReference>
<dbReference type="GeneID" id="104952176"/>
<proteinExistence type="inferred from homology"/>
<dbReference type="Pfam" id="PF00079">
    <property type="entry name" value="Serpin"/>
    <property type="match status" value="1"/>
</dbReference>
<sequence>TRHCTALLNLYFLCSGPYRMLKKLHKTLIAKSNQDIVLIANALFRQRGFKMEEAFLSSNKANFQCESRALDFSSPNAAADEINQWVSNKTKGNIPSLIKADMLDPALTRLVAVNAIYFKGLWKSRFQPENTKMRPFTGGDGNISKVPMMSQLSVFSMGLASTPQGLKYRVIDLPYHGNTMSMMMVIPWEEETPLSRVLPHISIATVKSWSKLMHMKKVRLFIPR</sequence>
<dbReference type="SMART" id="SM00093">
    <property type="entry name" value="SERPIN"/>
    <property type="match status" value="1"/>
</dbReference>
<evidence type="ECO:0000259" key="2">
    <source>
        <dbReference type="SMART" id="SM00093"/>
    </source>
</evidence>
<name>A0A6I9NR46_9TELE</name>
<dbReference type="InterPro" id="IPR042185">
    <property type="entry name" value="Serpin_sf_2"/>
</dbReference>
<gene>
    <name evidence="4" type="primary">serpine2</name>
</gene>
<protein>
    <submittedName>
        <fullName evidence="4">Glia-derived nexin</fullName>
    </submittedName>
</protein>
<dbReference type="CTD" id="5270"/>
<dbReference type="OrthoDB" id="671595at2759"/>
<dbReference type="GO" id="GO:0005615">
    <property type="term" value="C:extracellular space"/>
    <property type="evidence" value="ECO:0007669"/>
    <property type="project" value="InterPro"/>
</dbReference>
<dbReference type="Gene3D" id="3.30.497.10">
    <property type="entry name" value="Antithrombin, subunit I, domain 2"/>
    <property type="match status" value="1"/>
</dbReference>
<dbReference type="SUPFAM" id="SSF56574">
    <property type="entry name" value="Serpins"/>
    <property type="match status" value="1"/>
</dbReference>
<dbReference type="PANTHER" id="PTHR11461:SF48">
    <property type="entry name" value="GLIA-DERIVED NEXIN"/>
    <property type="match status" value="1"/>
</dbReference>
<dbReference type="GO" id="GO:0004867">
    <property type="term" value="F:serine-type endopeptidase inhibitor activity"/>
    <property type="evidence" value="ECO:0007669"/>
    <property type="project" value="InterPro"/>
</dbReference>
<keyword evidence="3" id="KW-1185">Reference proteome</keyword>
<reference evidence="4" key="1">
    <citation type="submission" date="2025-08" db="UniProtKB">
        <authorList>
            <consortium name="RefSeq"/>
        </authorList>
    </citation>
    <scope>IDENTIFICATION</scope>
    <source>
        <tissue evidence="4">Muscle</tissue>
    </source>
</reference>
<comment type="similarity">
    <text evidence="1">Belongs to the serpin family.</text>
</comment>
<dbReference type="InterPro" id="IPR023796">
    <property type="entry name" value="Serpin_dom"/>
</dbReference>
<organism evidence="3 4">
    <name type="scientific">Notothenia coriiceps</name>
    <name type="common">black rockcod</name>
    <dbReference type="NCBI Taxonomy" id="8208"/>
    <lineage>
        <taxon>Eukaryota</taxon>
        <taxon>Metazoa</taxon>
        <taxon>Chordata</taxon>
        <taxon>Craniata</taxon>
        <taxon>Vertebrata</taxon>
        <taxon>Euteleostomi</taxon>
        <taxon>Actinopterygii</taxon>
        <taxon>Neopterygii</taxon>
        <taxon>Teleostei</taxon>
        <taxon>Neoteleostei</taxon>
        <taxon>Acanthomorphata</taxon>
        <taxon>Eupercaria</taxon>
        <taxon>Perciformes</taxon>
        <taxon>Notothenioidei</taxon>
        <taxon>Nototheniidae</taxon>
        <taxon>Notothenia</taxon>
    </lineage>
</organism>
<dbReference type="InterPro" id="IPR042178">
    <property type="entry name" value="Serpin_sf_1"/>
</dbReference>
<accession>A0A6I9NR46</accession>
<evidence type="ECO:0000313" key="4">
    <source>
        <dbReference type="RefSeq" id="XP_010777245.1"/>
    </source>
</evidence>